<dbReference type="GeneID" id="90448559"/>
<dbReference type="Proteomes" id="UP001492541">
    <property type="component" value="Chromosome"/>
</dbReference>
<protein>
    <submittedName>
        <fullName evidence="1">Uncharacterized protein</fullName>
    </submittedName>
</protein>
<dbReference type="EMBL" id="CP087714">
    <property type="protein sequence ID" value="XAT64292.1"/>
    <property type="molecule type" value="Genomic_DNA"/>
</dbReference>
<reference evidence="1 2" key="1">
    <citation type="submission" date="2021-11" db="EMBL/GenBank/DDBJ databases">
        <title>Whole genome of Geoglobus acetivorans.</title>
        <authorList>
            <person name="Liu D."/>
        </authorList>
    </citation>
    <scope>NUCLEOTIDE SEQUENCE [LARGE SCALE GENOMIC DNA]</scope>
    <source>
        <strain evidence="1 2">SBH6</strain>
    </source>
</reference>
<evidence type="ECO:0000313" key="1">
    <source>
        <dbReference type="EMBL" id="XAT64292.1"/>
    </source>
</evidence>
<sequence>MKNEPMYDLELEELIRSVRTVFNSVSQNYRQKLIYKLLNAIKTGDRNEFYWNVARALNANIDNPAVSKVSGIISRLAILSAKDFEKVAHAVIFGIMSAGGGKNE</sequence>
<accession>A0ABZ3H4D0</accession>
<keyword evidence="2" id="KW-1185">Reference proteome</keyword>
<evidence type="ECO:0000313" key="2">
    <source>
        <dbReference type="Proteomes" id="UP001492541"/>
    </source>
</evidence>
<gene>
    <name evidence="1" type="ORF">LPQ35_02700</name>
</gene>
<dbReference type="RefSeq" id="WP_346297674.1">
    <property type="nucleotide sequence ID" value="NZ_CP087714.1"/>
</dbReference>
<organism evidence="1 2">
    <name type="scientific">Geoglobus acetivorans</name>
    <dbReference type="NCBI Taxonomy" id="565033"/>
    <lineage>
        <taxon>Archaea</taxon>
        <taxon>Methanobacteriati</taxon>
        <taxon>Methanobacteriota</taxon>
        <taxon>Archaeoglobi</taxon>
        <taxon>Archaeoglobales</taxon>
        <taxon>Archaeoglobaceae</taxon>
        <taxon>Geoglobus</taxon>
    </lineage>
</organism>
<name>A0ABZ3H4D0_GEOAI</name>
<proteinExistence type="predicted"/>